<evidence type="ECO:0000256" key="3">
    <source>
        <dbReference type="ARBA" id="ARBA00022692"/>
    </source>
</evidence>
<feature type="transmembrane region" description="Helical" evidence="7">
    <location>
        <begin position="246"/>
        <end position="264"/>
    </location>
</feature>
<dbReference type="PANTHER" id="PTHR12385">
    <property type="entry name" value="CHOLINE TRANSPORTER-LIKE (SLC FAMILY 44)"/>
    <property type="match status" value="1"/>
</dbReference>
<evidence type="ECO:0000256" key="6">
    <source>
        <dbReference type="ARBA" id="ARBA00023180"/>
    </source>
</evidence>
<evidence type="ECO:0000256" key="5">
    <source>
        <dbReference type="ARBA" id="ARBA00023136"/>
    </source>
</evidence>
<accession>A0ABQ9XAV8</accession>
<feature type="transmembrane region" description="Helical" evidence="7">
    <location>
        <begin position="182"/>
        <end position="203"/>
    </location>
</feature>
<keyword evidence="5 7" id="KW-0472">Membrane</keyword>
<reference evidence="9 10" key="1">
    <citation type="journal article" date="2022" name="bioRxiv">
        <title>Genomics of Preaxostyla Flagellates Illuminates Evolutionary Transitions and the Path Towards Mitochondrial Loss.</title>
        <authorList>
            <person name="Novak L.V.F."/>
            <person name="Treitli S.C."/>
            <person name="Pyrih J."/>
            <person name="Halakuc P."/>
            <person name="Pipaliya S.V."/>
            <person name="Vacek V."/>
            <person name="Brzon O."/>
            <person name="Soukal P."/>
            <person name="Eme L."/>
            <person name="Dacks J.B."/>
            <person name="Karnkowska A."/>
            <person name="Elias M."/>
            <person name="Hampl V."/>
        </authorList>
    </citation>
    <scope>NUCLEOTIDE SEQUENCE [LARGE SCALE GENOMIC DNA]</scope>
    <source>
        <strain evidence="9">NAU3</strain>
        <tissue evidence="9">Gut</tissue>
    </source>
</reference>
<sequence length="713" mass="80563">MIQARDTYAPYLTQPLDQTIQDQQHFLPYRKKNTTNIYSCIPIIILFLCLMAMGIWFAVSADIRPLYYPVPADGGFCGLETLEYNRVDQPYLFIPNPIDSTGNGWCVNQCPSPENSCICKNRGPFKNNTEAECRNTSSLTCYYTHEEEFKTISRRCVSESFNPKEDTGFDKLMFFQHLLNSLWVYGLAAVLSFVLSLLYLCCLRKHAKPLTYLSSILCILSLIALDVVLIYFAVQVRISLTAPIKVLVVFLIIFCICFTLYMLYQLFSSHRSLNYTLTIYDYVTSAWKDVPKMVCLPITTVLGTIIVLGLFFGVTFAIVASIKVDTVDGHRKYRFGPITILAMIVETVISILFVISVLGFSQISLSSIFSRWYFSGLKANGKLTRSRHSLSFAFRKIGSACNGALELLFGFPFHFLQKLYFSLKQKKNCLFSLLACPIYPLMCCCRNFAWYLTPRAFTMVGIKGKEFYPSAKDMGLLNLRNVFRTSVFSDSLSFVRTAGTIVIILIVTVISFILSGLGAPIRFRLDLASFFILATVPIFVFLISTVILQLYSIGAETIITCFLLDEEISRECQSEPYAPEEMETFMASVYEHGRNKYMKYHTPEVLSIGNSHSPLEYHRRKLSNPSNVVPVQASPPYGSPPPSYPYTPDPYAPPHLPPQIAQENDGQNQQSMYRPETTGFSTNTTMYQALVSHDTLATAPPPEDDDDNKIVPI</sequence>
<evidence type="ECO:0000256" key="8">
    <source>
        <dbReference type="SAM" id="MobiDB-lite"/>
    </source>
</evidence>
<evidence type="ECO:0000313" key="9">
    <source>
        <dbReference type="EMBL" id="KAK2947426.1"/>
    </source>
</evidence>
<dbReference type="Pfam" id="PF04515">
    <property type="entry name" value="Choline_transpo"/>
    <property type="match status" value="1"/>
</dbReference>
<evidence type="ECO:0000256" key="4">
    <source>
        <dbReference type="ARBA" id="ARBA00022989"/>
    </source>
</evidence>
<comment type="similarity">
    <text evidence="2 7">Belongs to the CTL (choline transporter-like) family.</text>
</comment>
<gene>
    <name evidence="9" type="ORF">BLNAU_17672</name>
</gene>
<proteinExistence type="inferred from homology"/>
<feature type="transmembrane region" description="Helical" evidence="7">
    <location>
        <begin position="527"/>
        <end position="551"/>
    </location>
</feature>
<feature type="compositionally biased region" description="Polar residues" evidence="8">
    <location>
        <begin position="661"/>
        <end position="687"/>
    </location>
</feature>
<dbReference type="Proteomes" id="UP001281761">
    <property type="component" value="Unassembled WGS sequence"/>
</dbReference>
<feature type="transmembrane region" description="Helical" evidence="7">
    <location>
        <begin position="340"/>
        <end position="361"/>
    </location>
</feature>
<feature type="transmembrane region" description="Helical" evidence="7">
    <location>
        <begin position="429"/>
        <end position="449"/>
    </location>
</feature>
<feature type="compositionally biased region" description="Pro residues" evidence="8">
    <location>
        <begin position="637"/>
        <end position="657"/>
    </location>
</feature>
<feature type="transmembrane region" description="Helical" evidence="7">
    <location>
        <begin position="494"/>
        <end position="515"/>
    </location>
</feature>
<dbReference type="InterPro" id="IPR007603">
    <property type="entry name" value="Choline_transptr-like"/>
</dbReference>
<evidence type="ECO:0000256" key="1">
    <source>
        <dbReference type="ARBA" id="ARBA00004141"/>
    </source>
</evidence>
<comment type="subcellular location">
    <subcellularLocation>
        <location evidence="7">Cell membrane</location>
        <topology evidence="7">Multi-pass membrane protein</topology>
    </subcellularLocation>
    <subcellularLocation>
        <location evidence="1">Membrane</location>
        <topology evidence="1">Multi-pass membrane protein</topology>
    </subcellularLocation>
</comment>
<dbReference type="PANTHER" id="PTHR12385:SF14">
    <property type="entry name" value="CHOLINE TRANSPORTER-LIKE 2"/>
    <property type="match status" value="1"/>
</dbReference>
<name>A0ABQ9XAV8_9EUKA</name>
<feature type="transmembrane region" description="Helical" evidence="7">
    <location>
        <begin position="294"/>
        <end position="320"/>
    </location>
</feature>
<feature type="transmembrane region" description="Helical" evidence="7">
    <location>
        <begin position="37"/>
        <end position="59"/>
    </location>
</feature>
<protein>
    <recommendedName>
        <fullName evidence="7">Choline transporter-like protein</fullName>
    </recommendedName>
</protein>
<dbReference type="EMBL" id="JARBJD010000202">
    <property type="protein sequence ID" value="KAK2947426.1"/>
    <property type="molecule type" value="Genomic_DNA"/>
</dbReference>
<organism evidence="9 10">
    <name type="scientific">Blattamonas nauphoetae</name>
    <dbReference type="NCBI Taxonomy" id="2049346"/>
    <lineage>
        <taxon>Eukaryota</taxon>
        <taxon>Metamonada</taxon>
        <taxon>Preaxostyla</taxon>
        <taxon>Oxymonadida</taxon>
        <taxon>Blattamonas</taxon>
    </lineage>
</organism>
<keyword evidence="6" id="KW-0325">Glycoprotein</keyword>
<keyword evidence="10" id="KW-1185">Reference proteome</keyword>
<evidence type="ECO:0000313" key="10">
    <source>
        <dbReference type="Proteomes" id="UP001281761"/>
    </source>
</evidence>
<comment type="caution">
    <text evidence="9">The sequence shown here is derived from an EMBL/GenBank/DDBJ whole genome shotgun (WGS) entry which is preliminary data.</text>
</comment>
<keyword evidence="3 7" id="KW-0812">Transmembrane</keyword>
<feature type="region of interest" description="Disordered" evidence="8">
    <location>
        <begin position="626"/>
        <end position="713"/>
    </location>
</feature>
<keyword evidence="4 7" id="KW-1133">Transmembrane helix</keyword>
<evidence type="ECO:0000256" key="7">
    <source>
        <dbReference type="RuleBase" id="RU368066"/>
    </source>
</evidence>
<feature type="transmembrane region" description="Helical" evidence="7">
    <location>
        <begin position="210"/>
        <end position="234"/>
    </location>
</feature>
<comment type="function">
    <text evidence="7">Choline transporter.</text>
</comment>
<evidence type="ECO:0000256" key="2">
    <source>
        <dbReference type="ARBA" id="ARBA00007168"/>
    </source>
</evidence>